<dbReference type="NCBIfam" id="TIGR00059">
    <property type="entry name" value="L17"/>
    <property type="match status" value="1"/>
</dbReference>
<proteinExistence type="inferred from homology"/>
<organism evidence="9 10">
    <name type="scientific">candidate division CPR1 bacterium GW2011_GWC1_49_13</name>
    <dbReference type="NCBI Taxonomy" id="1618342"/>
    <lineage>
        <taxon>Bacteria</taxon>
        <taxon>candidate division CPR1</taxon>
    </lineage>
</organism>
<dbReference type="Proteomes" id="UP000034119">
    <property type="component" value="Unassembled WGS sequence"/>
</dbReference>
<accession>A0A0G1YHX0</accession>
<feature type="coiled-coil region" evidence="7">
    <location>
        <begin position="14"/>
        <end position="41"/>
    </location>
</feature>
<evidence type="ECO:0000256" key="2">
    <source>
        <dbReference type="ARBA" id="ARBA00022980"/>
    </source>
</evidence>
<dbReference type="InterPro" id="IPR000456">
    <property type="entry name" value="Ribosomal_bL17"/>
</dbReference>
<dbReference type="InterPro" id="IPR036373">
    <property type="entry name" value="Ribosomal_bL17_sf"/>
</dbReference>
<comment type="similarity">
    <text evidence="1 5">Belongs to the bacterial ribosomal protein bL17 family.</text>
</comment>
<feature type="region of interest" description="Disordered" evidence="8">
    <location>
        <begin position="104"/>
        <end position="143"/>
    </location>
</feature>
<dbReference type="EMBL" id="LCPW01000005">
    <property type="protein sequence ID" value="KKW06004.1"/>
    <property type="molecule type" value="Genomic_DNA"/>
</dbReference>
<evidence type="ECO:0000256" key="4">
    <source>
        <dbReference type="ARBA" id="ARBA00035494"/>
    </source>
</evidence>
<evidence type="ECO:0000256" key="1">
    <source>
        <dbReference type="ARBA" id="ARBA00008777"/>
    </source>
</evidence>
<sequence length="143" mass="15902">MQKLLSSLIQHDKIVTTQTKAKALKREVERLISRSKSLNLTVRRRVLATFSQKKVAEKFLNQVVPQFKERVGGYVRVVKLPPRRGDQAPLARVEFVEEIKGAVEKKAEPKAAAAKTPAKKPAAKSAARKPAKKAPAKRSAKKK</sequence>
<evidence type="ECO:0000313" key="10">
    <source>
        <dbReference type="Proteomes" id="UP000034119"/>
    </source>
</evidence>
<evidence type="ECO:0000256" key="5">
    <source>
        <dbReference type="RuleBase" id="RU000660"/>
    </source>
</evidence>
<dbReference type="Pfam" id="PF01196">
    <property type="entry name" value="Ribosomal_L17"/>
    <property type="match status" value="1"/>
</dbReference>
<gene>
    <name evidence="9" type="ORF">UY40_C0005G0062</name>
</gene>
<comment type="caution">
    <text evidence="9">The sequence shown here is derived from an EMBL/GenBank/DDBJ whole genome shotgun (WGS) entry which is preliminary data.</text>
</comment>
<evidence type="ECO:0000256" key="6">
    <source>
        <dbReference type="RuleBase" id="RU000661"/>
    </source>
</evidence>
<evidence type="ECO:0000256" key="3">
    <source>
        <dbReference type="ARBA" id="ARBA00023274"/>
    </source>
</evidence>
<keyword evidence="2 5" id="KW-0689">Ribosomal protein</keyword>
<dbReference type="PANTHER" id="PTHR14413">
    <property type="entry name" value="RIBOSOMAL PROTEIN L17"/>
    <property type="match status" value="1"/>
</dbReference>
<feature type="compositionally biased region" description="Basic residues" evidence="8">
    <location>
        <begin position="117"/>
        <end position="143"/>
    </location>
</feature>
<protein>
    <recommendedName>
        <fullName evidence="4 6">50S ribosomal protein L17</fullName>
    </recommendedName>
</protein>
<evidence type="ECO:0000256" key="8">
    <source>
        <dbReference type="SAM" id="MobiDB-lite"/>
    </source>
</evidence>
<keyword evidence="7" id="KW-0175">Coiled coil</keyword>
<dbReference type="PANTHER" id="PTHR14413:SF16">
    <property type="entry name" value="LARGE RIBOSOMAL SUBUNIT PROTEIN BL17M"/>
    <property type="match status" value="1"/>
</dbReference>
<dbReference type="Gene3D" id="3.90.1030.10">
    <property type="entry name" value="Ribosomal protein L17"/>
    <property type="match status" value="1"/>
</dbReference>
<dbReference type="GO" id="GO:0006412">
    <property type="term" value="P:translation"/>
    <property type="evidence" value="ECO:0007669"/>
    <property type="project" value="InterPro"/>
</dbReference>
<dbReference type="GO" id="GO:0003735">
    <property type="term" value="F:structural constituent of ribosome"/>
    <property type="evidence" value="ECO:0007669"/>
    <property type="project" value="InterPro"/>
</dbReference>
<dbReference type="AlphaFoldDB" id="A0A0G1YHX0"/>
<name>A0A0G1YHX0_9BACT</name>
<reference evidence="9 10" key="1">
    <citation type="journal article" date="2015" name="Nature">
        <title>rRNA introns, odd ribosomes, and small enigmatic genomes across a large radiation of phyla.</title>
        <authorList>
            <person name="Brown C.T."/>
            <person name="Hug L.A."/>
            <person name="Thomas B.C."/>
            <person name="Sharon I."/>
            <person name="Castelle C.J."/>
            <person name="Singh A."/>
            <person name="Wilkins M.J."/>
            <person name="Williams K.H."/>
            <person name="Banfield J.F."/>
        </authorList>
    </citation>
    <scope>NUCLEOTIDE SEQUENCE [LARGE SCALE GENOMIC DNA]</scope>
</reference>
<dbReference type="STRING" id="1618342.UY40_C0005G0062"/>
<keyword evidence="3 5" id="KW-0687">Ribonucleoprotein</keyword>
<dbReference type="SUPFAM" id="SSF64263">
    <property type="entry name" value="Prokaryotic ribosomal protein L17"/>
    <property type="match status" value="1"/>
</dbReference>
<dbReference type="GO" id="GO:0015934">
    <property type="term" value="C:large ribosomal subunit"/>
    <property type="evidence" value="ECO:0007669"/>
    <property type="project" value="TreeGrafter"/>
</dbReference>
<evidence type="ECO:0000256" key="7">
    <source>
        <dbReference type="SAM" id="Coils"/>
    </source>
</evidence>
<evidence type="ECO:0000313" key="9">
    <source>
        <dbReference type="EMBL" id="KKW06004.1"/>
    </source>
</evidence>